<dbReference type="OrthoDB" id="582668at2"/>
<reference evidence="2 3" key="2">
    <citation type="submission" date="2018-03" db="EMBL/GenBank/DDBJ databases">
        <title>The ancient ancestry and fast evolution of plastids.</title>
        <authorList>
            <person name="Moore K.R."/>
            <person name="Magnabosco C."/>
            <person name="Momper L."/>
            <person name="Gold D.A."/>
            <person name="Bosak T."/>
            <person name="Fournier G.P."/>
        </authorList>
    </citation>
    <scope>NUCLEOTIDE SEQUENCE [LARGE SCALE GENOMIC DNA]</scope>
    <source>
        <strain evidence="2 3">CCAP 1448/3</strain>
    </source>
</reference>
<reference evidence="2 3" key="1">
    <citation type="submission" date="2018-02" db="EMBL/GenBank/DDBJ databases">
        <authorList>
            <person name="Cohen D.B."/>
            <person name="Kent A.D."/>
        </authorList>
    </citation>
    <scope>NUCLEOTIDE SEQUENCE [LARGE SCALE GENOMIC DNA]</scope>
    <source>
        <strain evidence="2 3">CCAP 1448/3</strain>
    </source>
</reference>
<name>A0A2T1C4B2_9CYAN</name>
<feature type="transmembrane region" description="Helical" evidence="1">
    <location>
        <begin position="48"/>
        <end position="71"/>
    </location>
</feature>
<dbReference type="RefSeq" id="WP_106288542.1">
    <property type="nucleotide sequence ID" value="NZ_CAWNTC010000024.1"/>
</dbReference>
<organism evidence="2 3">
    <name type="scientific">Merismopedia glauca CCAP 1448/3</name>
    <dbReference type="NCBI Taxonomy" id="1296344"/>
    <lineage>
        <taxon>Bacteria</taxon>
        <taxon>Bacillati</taxon>
        <taxon>Cyanobacteriota</taxon>
        <taxon>Cyanophyceae</taxon>
        <taxon>Synechococcales</taxon>
        <taxon>Merismopediaceae</taxon>
        <taxon>Merismopedia</taxon>
    </lineage>
</organism>
<evidence type="ECO:0000313" key="2">
    <source>
        <dbReference type="EMBL" id="PSB03096.1"/>
    </source>
</evidence>
<dbReference type="AlphaFoldDB" id="A0A2T1C4B2"/>
<keyword evidence="1" id="KW-0812">Transmembrane</keyword>
<dbReference type="EMBL" id="PVWJ01000041">
    <property type="protein sequence ID" value="PSB03096.1"/>
    <property type="molecule type" value="Genomic_DNA"/>
</dbReference>
<evidence type="ECO:0000256" key="1">
    <source>
        <dbReference type="SAM" id="Phobius"/>
    </source>
</evidence>
<keyword evidence="3" id="KW-1185">Reference proteome</keyword>
<evidence type="ECO:0000313" key="3">
    <source>
        <dbReference type="Proteomes" id="UP000238762"/>
    </source>
</evidence>
<sequence length="135" mass="15146">MSDREDDLTLLKFLRQHQGVSPPSAPDLEARIMQAVATCPRLSRSRRYLWIVPSAIAVGSVLTWVGTQFFIPLTAPVETAEVEEFWTENWEAVSQEPTIQDTSSTSTTVLADELLDSHPTTDYDVSSTQLTTYKR</sequence>
<proteinExistence type="predicted"/>
<keyword evidence="1" id="KW-1133">Transmembrane helix</keyword>
<protein>
    <submittedName>
        <fullName evidence="2">Uncharacterized protein</fullName>
    </submittedName>
</protein>
<dbReference type="Proteomes" id="UP000238762">
    <property type="component" value="Unassembled WGS sequence"/>
</dbReference>
<accession>A0A2T1C4B2</accession>
<keyword evidence="1" id="KW-0472">Membrane</keyword>
<comment type="caution">
    <text evidence="2">The sequence shown here is derived from an EMBL/GenBank/DDBJ whole genome shotgun (WGS) entry which is preliminary data.</text>
</comment>
<gene>
    <name evidence="2" type="ORF">C7B64_10185</name>
</gene>